<dbReference type="EMBL" id="JAOQKJ010000002">
    <property type="protein sequence ID" value="MCU6743472.1"/>
    <property type="molecule type" value="Genomic_DNA"/>
</dbReference>
<keyword evidence="1" id="KW-0812">Transmembrane</keyword>
<keyword evidence="3" id="KW-1185">Reference proteome</keyword>
<comment type="caution">
    <text evidence="2">The sequence shown here is derived from an EMBL/GenBank/DDBJ whole genome shotgun (WGS) entry which is preliminary data.</text>
</comment>
<evidence type="ECO:0000313" key="2">
    <source>
        <dbReference type="EMBL" id="MCU6743472.1"/>
    </source>
</evidence>
<dbReference type="InterPro" id="IPR010690">
    <property type="entry name" value="YqfD"/>
</dbReference>
<accession>A0ABT2T0K5</accession>
<sequence>MLQLIRFLKGYVRIRLSGYSPERFINLCGNHNILLWDIQNHGSFYTMSVSLKAFWQLKKITRKTGTRVVITKRCGLPFLMVKVQKRKIFLAGIVLSLLFWILMSGYVWNIRVTGNHYVTEEVLMDFLSENNIKTGMKKKQLAMEDVEKKIRNEFPVVTWTSARMDGTSLVIQIRENEKLPEIKEGEEGTPDEGYDLVADRDGTIVGMITRSGNPVVKEGDMVQKGDILVEGCVPIMNENGEVRRYEYCRADADVRLSFSFDREWKFPEKYEYRTYTGREKKGLWMLVGKRDFHLGLPGKAYREGDCIMETEQMRLFGNFLIPFYLISEKNREYVTEERIYEQAEIRKQMEHKIQKFVETLEEKGVQNIKKDVTIKKYKGIYALIVEFEVTAPCSGLQKTEIRMTGEVQGE</sequence>
<protein>
    <submittedName>
        <fullName evidence="2">Sporulation protein YqfD</fullName>
    </submittedName>
</protein>
<dbReference type="RefSeq" id="WP_262573217.1">
    <property type="nucleotide sequence ID" value="NZ_JAOQKJ010000002.1"/>
</dbReference>
<dbReference type="Proteomes" id="UP001652432">
    <property type="component" value="Unassembled WGS sequence"/>
</dbReference>
<name>A0ABT2T0K5_9FIRM</name>
<gene>
    <name evidence="2" type="ORF">OCV77_02965</name>
</gene>
<evidence type="ECO:0000313" key="3">
    <source>
        <dbReference type="Proteomes" id="UP001652432"/>
    </source>
</evidence>
<proteinExistence type="predicted"/>
<evidence type="ECO:0000256" key="1">
    <source>
        <dbReference type="SAM" id="Phobius"/>
    </source>
</evidence>
<keyword evidence="1" id="KW-0472">Membrane</keyword>
<feature type="transmembrane region" description="Helical" evidence="1">
    <location>
        <begin position="88"/>
        <end position="108"/>
    </location>
</feature>
<reference evidence="2 3" key="1">
    <citation type="journal article" date="2021" name="ISME Commun">
        <title>Automated analysis of genomic sequences facilitates high-throughput and comprehensive description of bacteria.</title>
        <authorList>
            <person name="Hitch T.C.A."/>
        </authorList>
    </citation>
    <scope>NUCLEOTIDE SEQUENCE [LARGE SCALE GENOMIC DNA]</scope>
    <source>
        <strain evidence="2 3">Sanger_18</strain>
    </source>
</reference>
<keyword evidence="1" id="KW-1133">Transmembrane helix</keyword>
<dbReference type="Pfam" id="PF06898">
    <property type="entry name" value="YqfD"/>
    <property type="match status" value="1"/>
</dbReference>
<organism evidence="2 3">
    <name type="scientific">Suilimivivens aceti</name>
    <dbReference type="NCBI Taxonomy" id="2981774"/>
    <lineage>
        <taxon>Bacteria</taxon>
        <taxon>Bacillati</taxon>
        <taxon>Bacillota</taxon>
        <taxon>Clostridia</taxon>
        <taxon>Lachnospirales</taxon>
        <taxon>Lachnospiraceae</taxon>
        <taxon>Suilimivivens</taxon>
    </lineage>
</organism>